<protein>
    <submittedName>
        <fullName evidence="1">Uncharacterized protein</fullName>
    </submittedName>
</protein>
<sequence length="220" mass="24460">MHSQAKALHCSWGETGKSGPTALYGSTVIEIFGPKPNIACACACVISNHSERSVNCDEANSVQANDCVQYPSTANSEESVEETRLELCFPWLYPISLESTSVGIIRRCCLTQTKNMPNPFFQEPPVNSLWVEKQLSSLQSSARTGCVYGSELNVHRPCTEANWQKVLSLTPKTVHPHTKGMLWLSQEKDLIRGFSKGFHLWLIPCEEITLCKAYTFTSDV</sequence>
<keyword evidence="2" id="KW-1185">Reference proteome</keyword>
<dbReference type="AlphaFoldDB" id="R0LE37"/>
<proteinExistence type="predicted"/>
<dbReference type="EMBL" id="KB743471">
    <property type="protein sequence ID" value="EOA98542.1"/>
    <property type="molecule type" value="Genomic_DNA"/>
</dbReference>
<accession>R0LE37</accession>
<evidence type="ECO:0000313" key="1">
    <source>
        <dbReference type="EMBL" id="EOA98542.1"/>
    </source>
</evidence>
<gene>
    <name evidence="1" type="ORF">Anapl_12915</name>
</gene>
<organism evidence="1 2">
    <name type="scientific">Anas platyrhynchos</name>
    <name type="common">Mallard</name>
    <name type="synonym">Anas boschas</name>
    <dbReference type="NCBI Taxonomy" id="8839"/>
    <lineage>
        <taxon>Eukaryota</taxon>
        <taxon>Metazoa</taxon>
        <taxon>Chordata</taxon>
        <taxon>Craniata</taxon>
        <taxon>Vertebrata</taxon>
        <taxon>Euteleostomi</taxon>
        <taxon>Archelosauria</taxon>
        <taxon>Archosauria</taxon>
        <taxon>Dinosauria</taxon>
        <taxon>Saurischia</taxon>
        <taxon>Theropoda</taxon>
        <taxon>Coelurosauria</taxon>
        <taxon>Aves</taxon>
        <taxon>Neognathae</taxon>
        <taxon>Galloanserae</taxon>
        <taxon>Anseriformes</taxon>
        <taxon>Anatidae</taxon>
        <taxon>Anatinae</taxon>
        <taxon>Anas</taxon>
    </lineage>
</organism>
<dbReference type="Proteomes" id="UP000296049">
    <property type="component" value="Unassembled WGS sequence"/>
</dbReference>
<reference evidence="2" key="1">
    <citation type="journal article" date="2013" name="Nat. Genet.">
        <title>The duck genome and transcriptome provide insight into an avian influenza virus reservoir species.</title>
        <authorList>
            <person name="Huang Y."/>
            <person name="Li Y."/>
            <person name="Burt D.W."/>
            <person name="Chen H."/>
            <person name="Zhang Y."/>
            <person name="Qian W."/>
            <person name="Kim H."/>
            <person name="Gan S."/>
            <person name="Zhao Y."/>
            <person name="Li J."/>
            <person name="Yi K."/>
            <person name="Feng H."/>
            <person name="Zhu P."/>
            <person name="Li B."/>
            <person name="Liu Q."/>
            <person name="Fairley S."/>
            <person name="Magor K.E."/>
            <person name="Du Z."/>
            <person name="Hu X."/>
            <person name="Goodman L."/>
            <person name="Tafer H."/>
            <person name="Vignal A."/>
            <person name="Lee T."/>
            <person name="Kim K.W."/>
            <person name="Sheng Z."/>
            <person name="An Y."/>
            <person name="Searle S."/>
            <person name="Herrero J."/>
            <person name="Groenen M.A."/>
            <person name="Crooijmans R.P."/>
            <person name="Faraut T."/>
            <person name="Cai Q."/>
            <person name="Webster R.G."/>
            <person name="Aldridge J.R."/>
            <person name="Warren W.C."/>
            <person name="Bartschat S."/>
            <person name="Kehr S."/>
            <person name="Marz M."/>
            <person name="Stadler P.F."/>
            <person name="Smith J."/>
            <person name="Kraus R.H."/>
            <person name="Zhao Y."/>
            <person name="Ren L."/>
            <person name="Fei J."/>
            <person name="Morisson M."/>
            <person name="Kaiser P."/>
            <person name="Griffin D.K."/>
            <person name="Rao M."/>
            <person name="Pitel F."/>
            <person name="Wang J."/>
            <person name="Li N."/>
        </authorList>
    </citation>
    <scope>NUCLEOTIDE SEQUENCE [LARGE SCALE GENOMIC DNA]</scope>
</reference>
<evidence type="ECO:0000313" key="2">
    <source>
        <dbReference type="Proteomes" id="UP000296049"/>
    </source>
</evidence>
<name>R0LE37_ANAPL</name>